<protein>
    <submittedName>
        <fullName evidence="1">Uncharacterized protein</fullName>
    </submittedName>
</protein>
<name>A0A3N4Z975_9MICO</name>
<sequence>MAEGCGSASRRTGAHVHPLWISVCRAVLKVSGHRFCCEIAGWLAGPSWQPVDVKPSIPDNIVWRFGQILFRYGND</sequence>
<dbReference type="AlphaFoldDB" id="A0A3N4Z975"/>
<comment type="caution">
    <text evidence="1">The sequence shown here is derived from an EMBL/GenBank/DDBJ whole genome shotgun (WGS) entry which is preliminary data.</text>
</comment>
<reference evidence="1 2" key="1">
    <citation type="submission" date="2018-11" db="EMBL/GenBank/DDBJ databases">
        <title>Sequencing the genomes of 1000 actinobacteria strains.</title>
        <authorList>
            <person name="Klenk H.-P."/>
        </authorList>
    </citation>
    <scope>NUCLEOTIDE SEQUENCE [LARGE SCALE GENOMIC DNA]</scope>
    <source>
        <strain evidence="1 2">DSM 14418</strain>
    </source>
</reference>
<keyword evidence="2" id="KW-1185">Reference proteome</keyword>
<gene>
    <name evidence="1" type="ORF">EDD32_3117</name>
</gene>
<proteinExistence type="predicted"/>
<dbReference type="OrthoDB" id="5073916at2"/>
<evidence type="ECO:0000313" key="2">
    <source>
        <dbReference type="Proteomes" id="UP000280726"/>
    </source>
</evidence>
<evidence type="ECO:0000313" key="1">
    <source>
        <dbReference type="EMBL" id="RPF28584.1"/>
    </source>
</evidence>
<dbReference type="RefSeq" id="WP_123918908.1">
    <property type="nucleotide sequence ID" value="NZ_RKRA01000001.1"/>
</dbReference>
<organism evidence="1 2">
    <name type="scientific">Georgenia muralis</name>
    <dbReference type="NCBI Taxonomy" id="154117"/>
    <lineage>
        <taxon>Bacteria</taxon>
        <taxon>Bacillati</taxon>
        <taxon>Actinomycetota</taxon>
        <taxon>Actinomycetes</taxon>
        <taxon>Micrococcales</taxon>
        <taxon>Bogoriellaceae</taxon>
        <taxon>Georgenia</taxon>
    </lineage>
</organism>
<dbReference type="Proteomes" id="UP000280726">
    <property type="component" value="Unassembled WGS sequence"/>
</dbReference>
<accession>A0A3N4Z975</accession>
<dbReference type="EMBL" id="RKRA01000001">
    <property type="protein sequence ID" value="RPF28584.1"/>
    <property type="molecule type" value="Genomic_DNA"/>
</dbReference>